<gene>
    <name evidence="10" type="ORF">A2Z22_04500</name>
</gene>
<keyword evidence="9" id="KW-1003">Cell membrane</keyword>
<dbReference type="Proteomes" id="UP000177053">
    <property type="component" value="Unassembled WGS sequence"/>
</dbReference>
<comment type="similarity">
    <text evidence="2 9">Belongs to the SecG family.</text>
</comment>
<comment type="subcellular location">
    <subcellularLocation>
        <location evidence="9">Cell membrane</location>
        <topology evidence="9">Multi-pass membrane protein</topology>
    </subcellularLocation>
    <subcellularLocation>
        <location evidence="1">Membrane</location>
        <topology evidence="1">Multi-pass membrane protein</topology>
    </subcellularLocation>
</comment>
<keyword evidence="4 9" id="KW-0812">Transmembrane</keyword>
<feature type="transmembrane region" description="Helical" evidence="9">
    <location>
        <begin position="6"/>
        <end position="27"/>
    </location>
</feature>
<keyword evidence="5 9" id="KW-0653">Protein transport</keyword>
<evidence type="ECO:0000256" key="9">
    <source>
        <dbReference type="RuleBase" id="RU365087"/>
    </source>
</evidence>
<evidence type="ECO:0000256" key="6">
    <source>
        <dbReference type="ARBA" id="ARBA00022989"/>
    </source>
</evidence>
<comment type="caution">
    <text evidence="10">The sequence shown here is derived from an EMBL/GenBank/DDBJ whole genome shotgun (WGS) entry which is preliminary data.</text>
</comment>
<sequence length="70" mass="7827">MQNILLIIQIISSIILVFAILIQSKGTGFTRSWKASSASFTRRGLEKIVFKLTFVITAIFLIVSILQLTI</sequence>
<keyword evidence="7 9" id="KW-0811">Translocation</keyword>
<accession>A0A1F7XDK5</accession>
<name>A0A1F7XDK5_9BACT</name>
<dbReference type="Pfam" id="PF03840">
    <property type="entry name" value="SecG"/>
    <property type="match status" value="1"/>
</dbReference>
<evidence type="ECO:0000256" key="4">
    <source>
        <dbReference type="ARBA" id="ARBA00022692"/>
    </source>
</evidence>
<evidence type="ECO:0000256" key="2">
    <source>
        <dbReference type="ARBA" id="ARBA00008445"/>
    </source>
</evidence>
<comment type="function">
    <text evidence="9">Involved in protein export. Participates in an early event of protein translocation.</text>
</comment>
<evidence type="ECO:0000256" key="7">
    <source>
        <dbReference type="ARBA" id="ARBA00023010"/>
    </source>
</evidence>
<dbReference type="GO" id="GO:0009306">
    <property type="term" value="P:protein secretion"/>
    <property type="evidence" value="ECO:0007669"/>
    <property type="project" value="UniProtKB-UniRule"/>
</dbReference>
<protein>
    <recommendedName>
        <fullName evidence="9">Protein-export membrane protein SecG</fullName>
    </recommendedName>
</protein>
<proteinExistence type="inferred from homology"/>
<reference evidence="10 11" key="1">
    <citation type="journal article" date="2016" name="Nat. Commun.">
        <title>Thousands of microbial genomes shed light on interconnected biogeochemical processes in an aquifer system.</title>
        <authorList>
            <person name="Anantharaman K."/>
            <person name="Brown C.T."/>
            <person name="Hug L.A."/>
            <person name="Sharon I."/>
            <person name="Castelle C.J."/>
            <person name="Probst A.J."/>
            <person name="Thomas B.C."/>
            <person name="Singh A."/>
            <person name="Wilkins M.J."/>
            <person name="Karaoz U."/>
            <person name="Brodie E.L."/>
            <person name="Williams K.H."/>
            <person name="Hubbard S.S."/>
            <person name="Banfield J.F."/>
        </authorList>
    </citation>
    <scope>NUCLEOTIDE SEQUENCE [LARGE SCALE GENOMIC DNA]</scope>
</reference>
<feature type="transmembrane region" description="Helical" evidence="9">
    <location>
        <begin position="48"/>
        <end position="68"/>
    </location>
</feature>
<evidence type="ECO:0000256" key="3">
    <source>
        <dbReference type="ARBA" id="ARBA00022448"/>
    </source>
</evidence>
<evidence type="ECO:0000313" key="10">
    <source>
        <dbReference type="EMBL" id="OGM12405.1"/>
    </source>
</evidence>
<evidence type="ECO:0000256" key="5">
    <source>
        <dbReference type="ARBA" id="ARBA00022927"/>
    </source>
</evidence>
<dbReference type="GO" id="GO:0005886">
    <property type="term" value="C:plasma membrane"/>
    <property type="evidence" value="ECO:0007669"/>
    <property type="project" value="UniProtKB-SubCell"/>
</dbReference>
<keyword evidence="3 9" id="KW-0813">Transport</keyword>
<evidence type="ECO:0000256" key="8">
    <source>
        <dbReference type="ARBA" id="ARBA00023136"/>
    </source>
</evidence>
<dbReference type="PRINTS" id="PR01651">
    <property type="entry name" value="SECGEXPORT"/>
</dbReference>
<dbReference type="GO" id="GO:0015450">
    <property type="term" value="F:protein-transporting ATPase activity"/>
    <property type="evidence" value="ECO:0007669"/>
    <property type="project" value="UniProtKB-UniRule"/>
</dbReference>
<evidence type="ECO:0000256" key="1">
    <source>
        <dbReference type="ARBA" id="ARBA00004141"/>
    </source>
</evidence>
<organism evidence="10 11">
    <name type="scientific">Candidatus Woesebacteria bacterium RBG_16_34_12</name>
    <dbReference type="NCBI Taxonomy" id="1802480"/>
    <lineage>
        <taxon>Bacteria</taxon>
        <taxon>Candidatus Woeseibacteriota</taxon>
    </lineage>
</organism>
<dbReference type="InterPro" id="IPR004692">
    <property type="entry name" value="SecG"/>
</dbReference>
<keyword evidence="6 9" id="KW-1133">Transmembrane helix</keyword>
<evidence type="ECO:0000313" key="11">
    <source>
        <dbReference type="Proteomes" id="UP000177053"/>
    </source>
</evidence>
<dbReference type="EMBL" id="MGFS01000001">
    <property type="protein sequence ID" value="OGM12405.1"/>
    <property type="molecule type" value="Genomic_DNA"/>
</dbReference>
<dbReference type="NCBIfam" id="TIGR00810">
    <property type="entry name" value="secG"/>
    <property type="match status" value="1"/>
</dbReference>
<keyword evidence="8 9" id="KW-0472">Membrane</keyword>
<dbReference type="AlphaFoldDB" id="A0A1F7XDK5"/>